<dbReference type="Gramene" id="ERN07309">
    <property type="protein sequence ID" value="ERN07309"/>
    <property type="gene ID" value="AMTR_s00019p00220430"/>
</dbReference>
<dbReference type="KEGG" id="atr:18435527"/>
<dbReference type="OrthoDB" id="752671at2759"/>
<dbReference type="AlphaFoldDB" id="W1PHX2"/>
<sequence length="218" mass="25465">MEEIRDFEDDVLSLCDLPIEKGEERESFLKERRSCKSLAEMEYFEFFRDATAEMCDAEDLFFHGGFLPLRSNRELAGSHQSSFEPRVERPVDHRRLRTYSYPSPSHRKLHRSSTSIPPFSGTKPRENRNFPEKSDFPTRSRGQFLMIGLVKAPEIQLRDIKFRQRRRNPAIFERSNSSRVCVREEKGCKGAWKLLRALSCKGHARDMVSASLGRIRHV</sequence>
<proteinExistence type="predicted"/>
<gene>
    <name evidence="2" type="ORF">AMTR_s00019p00220430</name>
</gene>
<reference evidence="3" key="1">
    <citation type="journal article" date="2013" name="Science">
        <title>The Amborella genome and the evolution of flowering plants.</title>
        <authorList>
            <consortium name="Amborella Genome Project"/>
        </authorList>
    </citation>
    <scope>NUCLEOTIDE SEQUENCE [LARGE SCALE GENOMIC DNA]</scope>
</reference>
<organism evidence="2 3">
    <name type="scientific">Amborella trichopoda</name>
    <dbReference type="NCBI Taxonomy" id="13333"/>
    <lineage>
        <taxon>Eukaryota</taxon>
        <taxon>Viridiplantae</taxon>
        <taxon>Streptophyta</taxon>
        <taxon>Embryophyta</taxon>
        <taxon>Tracheophyta</taxon>
        <taxon>Spermatophyta</taxon>
        <taxon>Magnoliopsida</taxon>
        <taxon>Amborellales</taxon>
        <taxon>Amborellaceae</taxon>
        <taxon>Amborella</taxon>
    </lineage>
</organism>
<feature type="region of interest" description="Disordered" evidence="1">
    <location>
        <begin position="98"/>
        <end position="135"/>
    </location>
</feature>
<feature type="compositionally biased region" description="Basic and acidic residues" evidence="1">
    <location>
        <begin position="123"/>
        <end position="135"/>
    </location>
</feature>
<evidence type="ECO:0000313" key="3">
    <source>
        <dbReference type="Proteomes" id="UP000017836"/>
    </source>
</evidence>
<dbReference type="eggNOG" id="ENOG502S2C5">
    <property type="taxonomic scope" value="Eukaryota"/>
</dbReference>
<dbReference type="PANTHER" id="PTHR34130:SF5">
    <property type="entry name" value="OS08G0243800 PROTEIN"/>
    <property type="match status" value="1"/>
</dbReference>
<dbReference type="OMA" id="CKGHARD"/>
<evidence type="ECO:0000313" key="2">
    <source>
        <dbReference type="EMBL" id="ERN07309.1"/>
    </source>
</evidence>
<accession>W1PHX2</accession>
<protein>
    <submittedName>
        <fullName evidence="2">Uncharacterized protein</fullName>
    </submittedName>
</protein>
<name>W1PHX2_AMBTC</name>
<evidence type="ECO:0000256" key="1">
    <source>
        <dbReference type="SAM" id="MobiDB-lite"/>
    </source>
</evidence>
<keyword evidence="3" id="KW-1185">Reference proteome</keyword>
<dbReference type="HOGENOM" id="CLU_088081_0_0_1"/>
<dbReference type="PANTHER" id="PTHR34130">
    <property type="entry name" value="OS08G0243800 PROTEIN"/>
    <property type="match status" value="1"/>
</dbReference>
<dbReference type="Proteomes" id="UP000017836">
    <property type="component" value="Unassembled WGS sequence"/>
</dbReference>
<dbReference type="EMBL" id="KI393807">
    <property type="protein sequence ID" value="ERN07309.1"/>
    <property type="molecule type" value="Genomic_DNA"/>
</dbReference>